<evidence type="ECO:0000313" key="2">
    <source>
        <dbReference type="Proteomes" id="UP000268014"/>
    </source>
</evidence>
<dbReference type="Proteomes" id="UP000268014">
    <property type="component" value="Unassembled WGS sequence"/>
</dbReference>
<proteinExistence type="predicted"/>
<sequence length="198" mass="22430">MYRSRQTTVRHILFAASPQLNSVRAEKGSARTEFSCVLAAKNVFGWEVLLIVENFVPPEVANRVRERAQWIDDEQQWRLPGARPLSASRPPTAPLANVVLGAISGIIFVRISKPSTYGEHSSQLNVWIKHSNTTINSIVSLPGLRRPMSAFERMMVDRAREQMSRQRRLPINKGQLSIFCKAAVGVMLNRERNHESNR</sequence>
<dbReference type="OrthoDB" id="3176171at2759"/>
<dbReference type="WBParaSite" id="HPLM_0001741401-mRNA-1">
    <property type="protein sequence ID" value="HPLM_0001741401-mRNA-1"/>
    <property type="gene ID" value="HPLM_0001741401"/>
</dbReference>
<name>A0A158QRH5_HAEPC</name>
<gene>
    <name evidence="1" type="ORF">HPLM_LOCUS17404</name>
</gene>
<dbReference type="EMBL" id="UZAF01019949">
    <property type="protein sequence ID" value="VDO64962.1"/>
    <property type="molecule type" value="Genomic_DNA"/>
</dbReference>
<accession>A0A158QRH5</accession>
<keyword evidence="2" id="KW-1185">Reference proteome</keyword>
<dbReference type="AlphaFoldDB" id="A0A158QRH5"/>
<evidence type="ECO:0000313" key="3">
    <source>
        <dbReference type="WBParaSite" id="HPLM_0001741401-mRNA-1"/>
    </source>
</evidence>
<reference evidence="3" key="1">
    <citation type="submission" date="2016-04" db="UniProtKB">
        <authorList>
            <consortium name="WormBaseParasite"/>
        </authorList>
    </citation>
    <scope>IDENTIFICATION</scope>
</reference>
<evidence type="ECO:0000313" key="1">
    <source>
        <dbReference type="EMBL" id="VDO64962.1"/>
    </source>
</evidence>
<reference evidence="1 2" key="2">
    <citation type="submission" date="2018-11" db="EMBL/GenBank/DDBJ databases">
        <authorList>
            <consortium name="Pathogen Informatics"/>
        </authorList>
    </citation>
    <scope>NUCLEOTIDE SEQUENCE [LARGE SCALE GENOMIC DNA]</scope>
    <source>
        <strain evidence="1 2">MHpl1</strain>
    </source>
</reference>
<dbReference type="STRING" id="6290.A0A158QRH5"/>
<protein>
    <submittedName>
        <fullName evidence="1 3">Uncharacterized protein</fullName>
    </submittedName>
</protein>
<organism evidence="3">
    <name type="scientific">Haemonchus placei</name>
    <name type="common">Barber's pole worm</name>
    <dbReference type="NCBI Taxonomy" id="6290"/>
    <lineage>
        <taxon>Eukaryota</taxon>
        <taxon>Metazoa</taxon>
        <taxon>Ecdysozoa</taxon>
        <taxon>Nematoda</taxon>
        <taxon>Chromadorea</taxon>
        <taxon>Rhabditida</taxon>
        <taxon>Rhabditina</taxon>
        <taxon>Rhabditomorpha</taxon>
        <taxon>Strongyloidea</taxon>
        <taxon>Trichostrongylidae</taxon>
        <taxon>Haemonchus</taxon>
    </lineage>
</organism>